<dbReference type="SUPFAM" id="SSF46689">
    <property type="entry name" value="Homeodomain-like"/>
    <property type="match status" value="1"/>
</dbReference>
<evidence type="ECO:0000256" key="2">
    <source>
        <dbReference type="ARBA" id="ARBA00023125"/>
    </source>
</evidence>
<keyword evidence="1" id="KW-0805">Transcription regulation</keyword>
<keyword evidence="7" id="KW-1185">Reference proteome</keyword>
<sequence>MKIIPISLRMNKRSVRFYKIFLSYLLLVVFSLFAIGSVVYVNIISALQKEVEQVQLSNATQVRDTLDTRFRELQRIALLISSNPLLSPYQLSQYGYDSYQAVEELKKYHSSNSFIHNVILNYAASSAPAQRLFSATGVFEEAEFFRHIYRYAGWGHVPMREVIRSLNGPVIRPVETVLTSNGTQESQYATYLYPLPAYSGKPYGVVMFMLDAGMLQSLTEQLVSRPGAAFYLLDERGNTIFATSREQAGRGLPEADPGSIRLLTDSAGTDSASVHSLKGIKYSVIRQELTYNGWRLVTLVPASQLLEKVEQSRRLFGGIMLAVLAAGAATSFVLANSNYKKLRQLVQLFSDKKENGTPKEDGTTDELVYLSKAIRQLSGQESMMFKLNSKKGLIRENVLLSLFKNKTQAAEELEHSLELAEVKWEYGHFISVLLVIDDYASFQAAYSGSMQELFKFCMLNAAEELSMEMGRGYGVSMLDDRGIALVLNIRHSGDYKKQLQTFAENLQAFFHTYYKFTLSAGIGRLYEELGAVGDSYEEARKALHYRFITGNQAVLFYEDVQSRMNEQSARYPHEMEDRLLKSIRQGNMEEAENAVRLILLWIRSQAAAPEAAQLATIGLLHLLIKLSEEILPFSPDELYPDSLSLSPHHMETIDMLEKRMIGICRRMCEHVSGRKESRNVKLRDDILVFLQERYADSSLTLESIADHFEMSASYITRFVKDQTGYSLIRYLDLLRMDKAKQLLLSGSLNLSEITREVGYVDVSNFIRKFKKAEGVTPEQYRKLREKD</sequence>
<evidence type="ECO:0000256" key="4">
    <source>
        <dbReference type="SAM" id="Phobius"/>
    </source>
</evidence>
<dbReference type="SMART" id="SM00342">
    <property type="entry name" value="HTH_ARAC"/>
    <property type="match status" value="1"/>
</dbReference>
<feature type="domain" description="HTH araC/xylS-type" evidence="5">
    <location>
        <begin position="684"/>
        <end position="783"/>
    </location>
</feature>
<dbReference type="GO" id="GO:0043565">
    <property type="term" value="F:sequence-specific DNA binding"/>
    <property type="evidence" value="ECO:0007669"/>
    <property type="project" value="InterPro"/>
</dbReference>
<organism evidence="6 7">
    <name type="scientific">Paenibacillus contaminans</name>
    <dbReference type="NCBI Taxonomy" id="450362"/>
    <lineage>
        <taxon>Bacteria</taxon>
        <taxon>Bacillati</taxon>
        <taxon>Bacillota</taxon>
        <taxon>Bacilli</taxon>
        <taxon>Bacillales</taxon>
        <taxon>Paenibacillaceae</taxon>
        <taxon>Paenibacillus</taxon>
    </lineage>
</organism>
<dbReference type="Gene3D" id="1.10.10.60">
    <property type="entry name" value="Homeodomain-like"/>
    <property type="match status" value="2"/>
</dbReference>
<evidence type="ECO:0000313" key="6">
    <source>
        <dbReference type="EMBL" id="RAV22328.1"/>
    </source>
</evidence>
<dbReference type="PROSITE" id="PS00041">
    <property type="entry name" value="HTH_ARAC_FAMILY_1"/>
    <property type="match status" value="1"/>
</dbReference>
<evidence type="ECO:0000313" key="7">
    <source>
        <dbReference type="Proteomes" id="UP000250369"/>
    </source>
</evidence>
<evidence type="ECO:0000256" key="1">
    <source>
        <dbReference type="ARBA" id="ARBA00023015"/>
    </source>
</evidence>
<feature type="transmembrane region" description="Helical" evidence="4">
    <location>
        <begin position="21"/>
        <end position="43"/>
    </location>
</feature>
<dbReference type="EMBL" id="QMFB01000002">
    <property type="protein sequence ID" value="RAV22328.1"/>
    <property type="molecule type" value="Genomic_DNA"/>
</dbReference>
<keyword evidence="2" id="KW-0238">DNA-binding</keyword>
<keyword evidence="4" id="KW-1133">Transmembrane helix</keyword>
<gene>
    <name evidence="6" type="ORF">DQG23_05105</name>
</gene>
<dbReference type="InterPro" id="IPR020449">
    <property type="entry name" value="Tscrpt_reg_AraC-type_HTH"/>
</dbReference>
<comment type="caution">
    <text evidence="6">The sequence shown here is derived from an EMBL/GenBank/DDBJ whole genome shotgun (WGS) entry which is preliminary data.</text>
</comment>
<dbReference type="Pfam" id="PF12833">
    <property type="entry name" value="HTH_18"/>
    <property type="match status" value="1"/>
</dbReference>
<reference evidence="6 7" key="1">
    <citation type="journal article" date="2009" name="Int. J. Syst. Evol. Microbiol.">
        <title>Paenibacillus contaminans sp. nov., isolated from a contaminated laboratory plate.</title>
        <authorList>
            <person name="Chou J.H."/>
            <person name="Lee J.H."/>
            <person name="Lin M.C."/>
            <person name="Chang P.S."/>
            <person name="Arun A.B."/>
            <person name="Young C.C."/>
            <person name="Chen W.M."/>
        </authorList>
    </citation>
    <scope>NUCLEOTIDE SEQUENCE [LARGE SCALE GENOMIC DNA]</scope>
    <source>
        <strain evidence="6 7">CKOBP-6</strain>
    </source>
</reference>
<dbReference type="GO" id="GO:0003700">
    <property type="term" value="F:DNA-binding transcription factor activity"/>
    <property type="evidence" value="ECO:0007669"/>
    <property type="project" value="InterPro"/>
</dbReference>
<dbReference type="PROSITE" id="PS01124">
    <property type="entry name" value="HTH_ARAC_FAMILY_2"/>
    <property type="match status" value="1"/>
</dbReference>
<dbReference type="PANTHER" id="PTHR43280:SF10">
    <property type="entry name" value="REGULATORY PROTEIN POCR"/>
    <property type="match status" value="1"/>
</dbReference>
<dbReference type="RefSeq" id="WP_113029734.1">
    <property type="nucleotide sequence ID" value="NZ_QMFB01000002.1"/>
</dbReference>
<evidence type="ECO:0000256" key="3">
    <source>
        <dbReference type="ARBA" id="ARBA00023163"/>
    </source>
</evidence>
<dbReference type="InterPro" id="IPR018062">
    <property type="entry name" value="HTH_AraC-typ_CS"/>
</dbReference>
<accession>A0A329MSR4</accession>
<dbReference type="InterPro" id="IPR009057">
    <property type="entry name" value="Homeodomain-like_sf"/>
</dbReference>
<keyword evidence="4" id="KW-0472">Membrane</keyword>
<dbReference type="AlphaFoldDB" id="A0A329MSR4"/>
<dbReference type="PRINTS" id="PR00032">
    <property type="entry name" value="HTHARAC"/>
</dbReference>
<dbReference type="Proteomes" id="UP000250369">
    <property type="component" value="Unassembled WGS sequence"/>
</dbReference>
<name>A0A329MSR4_9BACL</name>
<proteinExistence type="predicted"/>
<dbReference type="PANTHER" id="PTHR43280">
    <property type="entry name" value="ARAC-FAMILY TRANSCRIPTIONAL REGULATOR"/>
    <property type="match status" value="1"/>
</dbReference>
<dbReference type="InterPro" id="IPR018060">
    <property type="entry name" value="HTH_AraC"/>
</dbReference>
<evidence type="ECO:0000259" key="5">
    <source>
        <dbReference type="PROSITE" id="PS01124"/>
    </source>
</evidence>
<dbReference type="Pfam" id="PF17853">
    <property type="entry name" value="GGDEF_2"/>
    <property type="match status" value="1"/>
</dbReference>
<dbReference type="InterPro" id="IPR041522">
    <property type="entry name" value="CdaR_GGDEF"/>
</dbReference>
<dbReference type="OrthoDB" id="2647120at2"/>
<keyword evidence="4" id="KW-0812">Transmembrane</keyword>
<protein>
    <recommendedName>
        <fullName evidence="5">HTH araC/xylS-type domain-containing protein</fullName>
    </recommendedName>
</protein>
<keyword evidence="3" id="KW-0804">Transcription</keyword>